<protein>
    <recommendedName>
        <fullName evidence="3">Bet v1-like protein</fullName>
    </recommendedName>
</protein>
<reference evidence="1 2" key="1">
    <citation type="journal article" date="2018" name="Sci. Rep.">
        <title>Comparative genomics provides insights into the lifestyle and reveals functional heterogeneity of dark septate endophytic fungi.</title>
        <authorList>
            <person name="Knapp D.G."/>
            <person name="Nemeth J.B."/>
            <person name="Barry K."/>
            <person name="Hainaut M."/>
            <person name="Henrissat B."/>
            <person name="Johnson J."/>
            <person name="Kuo A."/>
            <person name="Lim J.H.P."/>
            <person name="Lipzen A."/>
            <person name="Nolan M."/>
            <person name="Ohm R.A."/>
            <person name="Tamas L."/>
            <person name="Grigoriev I.V."/>
            <person name="Spatafora J.W."/>
            <person name="Nagy L.G."/>
            <person name="Kovacs G.M."/>
        </authorList>
    </citation>
    <scope>NUCLEOTIDE SEQUENCE [LARGE SCALE GENOMIC DNA]</scope>
    <source>
        <strain evidence="1 2">DSE2036</strain>
    </source>
</reference>
<evidence type="ECO:0000313" key="1">
    <source>
        <dbReference type="EMBL" id="PVI05539.1"/>
    </source>
</evidence>
<accession>A0A2V1E621</accession>
<evidence type="ECO:0000313" key="2">
    <source>
        <dbReference type="Proteomes" id="UP000244855"/>
    </source>
</evidence>
<organism evidence="1 2">
    <name type="scientific">Periconia macrospinosa</name>
    <dbReference type="NCBI Taxonomy" id="97972"/>
    <lineage>
        <taxon>Eukaryota</taxon>
        <taxon>Fungi</taxon>
        <taxon>Dikarya</taxon>
        <taxon>Ascomycota</taxon>
        <taxon>Pezizomycotina</taxon>
        <taxon>Dothideomycetes</taxon>
        <taxon>Pleosporomycetidae</taxon>
        <taxon>Pleosporales</taxon>
        <taxon>Massarineae</taxon>
        <taxon>Periconiaceae</taxon>
        <taxon>Periconia</taxon>
    </lineage>
</organism>
<dbReference type="EMBL" id="KZ805313">
    <property type="protein sequence ID" value="PVI05539.1"/>
    <property type="molecule type" value="Genomic_DNA"/>
</dbReference>
<sequence>MVELHPIQDPSTADWSRPITYADYNKLLKGFMPQDMDDRWVCVADTPDAEGKAVVHVARSWTGNEQMSFTIEAGNPNETERNDWGKITSITWRSEEPGEGQIPKEKAQERAVNFCRHLMGCKMENA</sequence>
<proteinExistence type="predicted"/>
<name>A0A2V1E621_9PLEO</name>
<gene>
    <name evidence="1" type="ORF">DM02DRAFT_610548</name>
</gene>
<keyword evidence="2" id="KW-1185">Reference proteome</keyword>
<dbReference type="Proteomes" id="UP000244855">
    <property type="component" value="Unassembled WGS sequence"/>
</dbReference>
<dbReference type="AlphaFoldDB" id="A0A2V1E621"/>
<dbReference type="OrthoDB" id="4521980at2759"/>
<evidence type="ECO:0008006" key="3">
    <source>
        <dbReference type="Google" id="ProtNLM"/>
    </source>
</evidence>
<dbReference type="STRING" id="97972.A0A2V1E621"/>